<gene>
    <name evidence="1" type="ORF">V5799_019183</name>
</gene>
<dbReference type="Proteomes" id="UP001321473">
    <property type="component" value="Unassembled WGS sequence"/>
</dbReference>
<name>A0AAQ4EX27_AMBAM</name>
<protein>
    <submittedName>
        <fullName evidence="1">Uncharacterized protein</fullName>
    </submittedName>
</protein>
<sequence length="108" mass="12521">AVWRALDKKLSAQWYQVFSGLVSPAVVQQSEADCLELTEALFGWTLFHRFMQINRGESPTKIVSIMMEHVAERFLFELRANTWLGETGIVEKNFTARLAIRYSYHQPN</sequence>
<proteinExistence type="predicted"/>
<reference evidence="1 2" key="1">
    <citation type="journal article" date="2023" name="Arcadia Sci">
        <title>De novo assembly of a long-read Amblyomma americanum tick genome.</title>
        <authorList>
            <person name="Chou S."/>
            <person name="Poskanzer K.E."/>
            <person name="Rollins M."/>
            <person name="Thuy-Boun P.S."/>
        </authorList>
    </citation>
    <scope>NUCLEOTIDE SEQUENCE [LARGE SCALE GENOMIC DNA]</scope>
    <source>
        <strain evidence="1">F_SG_1</strain>
        <tissue evidence="1">Salivary glands</tissue>
    </source>
</reference>
<dbReference type="AlphaFoldDB" id="A0AAQ4EX27"/>
<dbReference type="EMBL" id="JARKHS020009790">
    <property type="protein sequence ID" value="KAK8779474.1"/>
    <property type="molecule type" value="Genomic_DNA"/>
</dbReference>
<accession>A0AAQ4EX27</accession>
<evidence type="ECO:0000313" key="2">
    <source>
        <dbReference type="Proteomes" id="UP001321473"/>
    </source>
</evidence>
<feature type="non-terminal residue" evidence="1">
    <location>
        <position position="1"/>
    </location>
</feature>
<keyword evidence="2" id="KW-1185">Reference proteome</keyword>
<comment type="caution">
    <text evidence="1">The sequence shown here is derived from an EMBL/GenBank/DDBJ whole genome shotgun (WGS) entry which is preliminary data.</text>
</comment>
<organism evidence="1 2">
    <name type="scientific">Amblyomma americanum</name>
    <name type="common">Lone star tick</name>
    <dbReference type="NCBI Taxonomy" id="6943"/>
    <lineage>
        <taxon>Eukaryota</taxon>
        <taxon>Metazoa</taxon>
        <taxon>Ecdysozoa</taxon>
        <taxon>Arthropoda</taxon>
        <taxon>Chelicerata</taxon>
        <taxon>Arachnida</taxon>
        <taxon>Acari</taxon>
        <taxon>Parasitiformes</taxon>
        <taxon>Ixodida</taxon>
        <taxon>Ixodoidea</taxon>
        <taxon>Ixodidae</taxon>
        <taxon>Amblyomminae</taxon>
        <taxon>Amblyomma</taxon>
    </lineage>
</organism>
<evidence type="ECO:0000313" key="1">
    <source>
        <dbReference type="EMBL" id="KAK8779474.1"/>
    </source>
</evidence>